<protein>
    <submittedName>
        <fullName evidence="1">Uncharacterized protein</fullName>
    </submittedName>
</protein>
<keyword evidence="2" id="KW-1185">Reference proteome</keyword>
<evidence type="ECO:0000313" key="1">
    <source>
        <dbReference type="EMBL" id="KAJ3538959.1"/>
    </source>
</evidence>
<evidence type="ECO:0000313" key="2">
    <source>
        <dbReference type="Proteomes" id="UP001148662"/>
    </source>
</evidence>
<accession>A0ACC1SFZ5</accession>
<name>A0ACC1SFZ5_9APHY</name>
<organism evidence="1 2">
    <name type="scientific">Phlebia brevispora</name>
    <dbReference type="NCBI Taxonomy" id="194682"/>
    <lineage>
        <taxon>Eukaryota</taxon>
        <taxon>Fungi</taxon>
        <taxon>Dikarya</taxon>
        <taxon>Basidiomycota</taxon>
        <taxon>Agaricomycotina</taxon>
        <taxon>Agaricomycetes</taxon>
        <taxon>Polyporales</taxon>
        <taxon>Meruliaceae</taxon>
        <taxon>Phlebia</taxon>
    </lineage>
</organism>
<dbReference type="Proteomes" id="UP001148662">
    <property type="component" value="Unassembled WGS sequence"/>
</dbReference>
<proteinExistence type="predicted"/>
<comment type="caution">
    <text evidence="1">The sequence shown here is derived from an EMBL/GenBank/DDBJ whole genome shotgun (WGS) entry which is preliminary data.</text>
</comment>
<reference evidence="1" key="1">
    <citation type="submission" date="2022-07" db="EMBL/GenBank/DDBJ databases">
        <title>Genome Sequence of Phlebia brevispora.</title>
        <authorList>
            <person name="Buettner E."/>
        </authorList>
    </citation>
    <scope>NUCLEOTIDE SEQUENCE</scope>
    <source>
        <strain evidence="1">MPL23</strain>
    </source>
</reference>
<sequence>MAQRAVQVAAAVLSAMRYRSANGLEHCLLCSVLEDEFISHDLRQLRGCHLRVLSSKKPHPESSRRSSIIGLGRRRLSHTVLL</sequence>
<dbReference type="EMBL" id="JANHOG010001327">
    <property type="protein sequence ID" value="KAJ3538959.1"/>
    <property type="molecule type" value="Genomic_DNA"/>
</dbReference>
<gene>
    <name evidence="1" type="ORF">NM688_g6438</name>
</gene>